<evidence type="ECO:0000259" key="3">
    <source>
        <dbReference type="Pfam" id="PF01408"/>
    </source>
</evidence>
<keyword evidence="2" id="KW-0812">Transmembrane</keyword>
<reference evidence="5 6" key="1">
    <citation type="submission" date="2016-05" db="EMBL/GenBank/DDBJ databases">
        <title>Niabella ginsenosidivorans BS26 whole genome sequencing.</title>
        <authorList>
            <person name="Im W.T."/>
            <person name="Siddiqi M.Z."/>
        </authorList>
    </citation>
    <scope>NUCLEOTIDE SEQUENCE [LARGE SCALE GENOMIC DNA]</scope>
    <source>
        <strain evidence="5 6">BS26</strain>
    </source>
</reference>
<dbReference type="InterPro" id="IPR004104">
    <property type="entry name" value="Gfo/Idh/MocA-like_OxRdtase_C"/>
</dbReference>
<gene>
    <name evidence="5" type="ORF">A8C56_01500</name>
</gene>
<keyword evidence="6" id="KW-1185">Reference proteome</keyword>
<dbReference type="InterPro" id="IPR036291">
    <property type="entry name" value="NAD(P)-bd_dom_sf"/>
</dbReference>
<evidence type="ECO:0008006" key="7">
    <source>
        <dbReference type="Google" id="ProtNLM"/>
    </source>
</evidence>
<accession>A0A1A9HX55</accession>
<feature type="domain" description="Gfo/Idh/MocA-like oxidoreductase C-terminal" evidence="4">
    <location>
        <begin position="189"/>
        <end position="390"/>
    </location>
</feature>
<dbReference type="Pfam" id="PF02894">
    <property type="entry name" value="GFO_IDH_MocA_C"/>
    <property type="match status" value="1"/>
</dbReference>
<evidence type="ECO:0000259" key="4">
    <source>
        <dbReference type="Pfam" id="PF02894"/>
    </source>
</evidence>
<dbReference type="AlphaFoldDB" id="A0A1A9HX55"/>
<evidence type="ECO:0000256" key="2">
    <source>
        <dbReference type="SAM" id="Phobius"/>
    </source>
</evidence>
<dbReference type="RefSeq" id="WP_067751124.1">
    <property type="nucleotide sequence ID" value="NZ_CP015772.1"/>
</dbReference>
<name>A0A1A9HX55_9BACT</name>
<feature type="domain" description="Gfo/Idh/MocA-like oxidoreductase N-terminal" evidence="3">
    <location>
        <begin position="48"/>
        <end position="168"/>
    </location>
</feature>
<dbReference type="KEGG" id="nia:A8C56_01500"/>
<dbReference type="STRING" id="1176587.A8C56_01500"/>
<dbReference type="InterPro" id="IPR050463">
    <property type="entry name" value="Gfo/Idh/MocA_oxidrdct_glycsds"/>
</dbReference>
<dbReference type="InterPro" id="IPR006311">
    <property type="entry name" value="TAT_signal"/>
</dbReference>
<keyword evidence="1" id="KW-0560">Oxidoreductase</keyword>
<evidence type="ECO:0000313" key="6">
    <source>
        <dbReference type="Proteomes" id="UP000077667"/>
    </source>
</evidence>
<dbReference type="GO" id="GO:0000166">
    <property type="term" value="F:nucleotide binding"/>
    <property type="evidence" value="ECO:0007669"/>
    <property type="project" value="InterPro"/>
</dbReference>
<dbReference type="GO" id="GO:0016491">
    <property type="term" value="F:oxidoreductase activity"/>
    <property type="evidence" value="ECO:0007669"/>
    <property type="project" value="UniProtKB-KW"/>
</dbReference>
<dbReference type="PANTHER" id="PTHR43818">
    <property type="entry name" value="BCDNA.GH03377"/>
    <property type="match status" value="1"/>
</dbReference>
<dbReference type="SUPFAM" id="SSF55347">
    <property type="entry name" value="Glyceraldehyde-3-phosphate dehydrogenase-like, C-terminal domain"/>
    <property type="match status" value="1"/>
</dbReference>
<dbReference type="PANTHER" id="PTHR43818:SF11">
    <property type="entry name" value="BCDNA.GH03377"/>
    <property type="match status" value="1"/>
</dbReference>
<keyword evidence="2" id="KW-1133">Transmembrane helix</keyword>
<dbReference type="Pfam" id="PF01408">
    <property type="entry name" value="GFO_IDH_MocA"/>
    <property type="match status" value="1"/>
</dbReference>
<evidence type="ECO:0000313" key="5">
    <source>
        <dbReference type="EMBL" id="ANH79823.1"/>
    </source>
</evidence>
<organism evidence="5 6">
    <name type="scientific">Niabella ginsenosidivorans</name>
    <dbReference type="NCBI Taxonomy" id="1176587"/>
    <lineage>
        <taxon>Bacteria</taxon>
        <taxon>Pseudomonadati</taxon>
        <taxon>Bacteroidota</taxon>
        <taxon>Chitinophagia</taxon>
        <taxon>Chitinophagales</taxon>
        <taxon>Chitinophagaceae</taxon>
        <taxon>Niabella</taxon>
    </lineage>
</organism>
<dbReference type="Gene3D" id="3.30.360.10">
    <property type="entry name" value="Dihydrodipicolinate Reductase, domain 2"/>
    <property type="match status" value="1"/>
</dbReference>
<sequence>MKTNNSFSRRRFIGQSLAGVAGAGLVNLYGNPLFAQAPQPGKQDKVYRIGIIGCGNRSKATIGSINSVPEIEISALCDIVPHKMAQRAALIKDGPRPRFFTDYQKMLKEADLDAVAVVTPPGLHREHAIAAMEAGKHVFCEKPMALTVADCNAMLKVVEKTGKALQIGTQRRHAADYKLLVETIRTLPVGAIIYSDLNDYRGDWRVPAADEYPPGVGYWRLNQAQSGGAVFEMGAHIIDVNNWIMNSEPVTVSSIQGVNNPLLRKRDSMDHGGVIVRYANNALMNYGSVVYNYGPAAPDTFFGTKATIQFGGGQLSVNYGHPPGAALPDGLPASFKKPLPKGGGEVAQMKYFAEVLAGKKMPYPDGIIGRQTVQICEGSVRASQEHRAINIKELG</sequence>
<dbReference type="EMBL" id="CP015772">
    <property type="protein sequence ID" value="ANH79823.1"/>
    <property type="molecule type" value="Genomic_DNA"/>
</dbReference>
<evidence type="ECO:0000256" key="1">
    <source>
        <dbReference type="ARBA" id="ARBA00023002"/>
    </source>
</evidence>
<dbReference type="SUPFAM" id="SSF51735">
    <property type="entry name" value="NAD(P)-binding Rossmann-fold domains"/>
    <property type="match status" value="1"/>
</dbReference>
<keyword evidence="2" id="KW-0472">Membrane</keyword>
<dbReference type="OrthoDB" id="9771072at2"/>
<dbReference type="PROSITE" id="PS51318">
    <property type="entry name" value="TAT"/>
    <property type="match status" value="1"/>
</dbReference>
<dbReference type="Proteomes" id="UP000077667">
    <property type="component" value="Chromosome"/>
</dbReference>
<protein>
    <recommendedName>
        <fullName evidence="7">Oxidoreductase</fullName>
    </recommendedName>
</protein>
<feature type="transmembrane region" description="Helical" evidence="2">
    <location>
        <begin position="12"/>
        <end position="30"/>
    </location>
</feature>
<proteinExistence type="predicted"/>
<dbReference type="InterPro" id="IPR000683">
    <property type="entry name" value="Gfo/Idh/MocA-like_OxRdtase_N"/>
</dbReference>
<dbReference type="Gene3D" id="3.40.50.720">
    <property type="entry name" value="NAD(P)-binding Rossmann-like Domain"/>
    <property type="match status" value="1"/>
</dbReference>